<reference evidence="1" key="1">
    <citation type="submission" date="2022-08" db="EMBL/GenBank/DDBJ databases">
        <title>Novel sulphate-reducing endosymbionts in the free-living metamonad Anaeramoeba.</title>
        <authorList>
            <person name="Jerlstrom-Hultqvist J."/>
            <person name="Cepicka I."/>
            <person name="Gallot-Lavallee L."/>
            <person name="Salas-Leiva D."/>
            <person name="Curtis B.A."/>
            <person name="Zahonova K."/>
            <person name="Pipaliya S."/>
            <person name="Dacks J."/>
            <person name="Roger A.J."/>
        </authorList>
    </citation>
    <scope>NUCLEOTIDE SEQUENCE</scope>
    <source>
        <strain evidence="1">Busselton2</strain>
    </source>
</reference>
<accession>A0AAV7YK37</accession>
<comment type="caution">
    <text evidence="1">The sequence shown here is derived from an EMBL/GenBank/DDBJ whole genome shotgun (WGS) entry which is preliminary data.</text>
</comment>
<dbReference type="Proteomes" id="UP001146793">
    <property type="component" value="Unassembled WGS sequence"/>
</dbReference>
<gene>
    <name evidence="1" type="ORF">M0812_24388</name>
</gene>
<proteinExistence type="predicted"/>
<protein>
    <submittedName>
        <fullName evidence="1">Uncharacterized protein</fullName>
    </submittedName>
</protein>
<dbReference type="EMBL" id="JANTQA010000057">
    <property type="protein sequence ID" value="KAJ3429049.1"/>
    <property type="molecule type" value="Genomic_DNA"/>
</dbReference>
<name>A0AAV7YK37_9EUKA</name>
<organism evidence="1 2">
    <name type="scientific">Anaeramoeba flamelloides</name>
    <dbReference type="NCBI Taxonomy" id="1746091"/>
    <lineage>
        <taxon>Eukaryota</taxon>
        <taxon>Metamonada</taxon>
        <taxon>Anaeramoebidae</taxon>
        <taxon>Anaeramoeba</taxon>
    </lineage>
</organism>
<dbReference type="AlphaFoldDB" id="A0AAV7YK37"/>
<evidence type="ECO:0000313" key="2">
    <source>
        <dbReference type="Proteomes" id="UP001146793"/>
    </source>
</evidence>
<sequence>MIPFYSKTLKSDEHCTRILRELVKNHYDVTVENADDENSFDTKSKILYVTTIYGGDLWIYEKEGRMPKPGEIIDIIEAKQRKND</sequence>
<evidence type="ECO:0000313" key="1">
    <source>
        <dbReference type="EMBL" id="KAJ3429049.1"/>
    </source>
</evidence>